<dbReference type="Gene3D" id="3.40.640.10">
    <property type="entry name" value="Type I PLP-dependent aspartate aminotransferase-like (Major domain)"/>
    <property type="match status" value="1"/>
</dbReference>
<dbReference type="EC" id="2.6.1.-" evidence="6"/>
<dbReference type="InterPro" id="IPR015424">
    <property type="entry name" value="PyrdxlP-dep_Trfase"/>
</dbReference>
<gene>
    <name evidence="8" type="ORF">TST_0682</name>
</gene>
<name>A0A0S3QT24_THET7</name>
<accession>A0A0S3QT24</accession>
<evidence type="ECO:0000256" key="5">
    <source>
        <dbReference type="ARBA" id="ARBA00022898"/>
    </source>
</evidence>
<dbReference type="AlphaFoldDB" id="A0A0S3QT24"/>
<comment type="cofactor">
    <cofactor evidence="1 6">
        <name>pyridoxal 5'-phosphate</name>
        <dbReference type="ChEBI" id="CHEBI:597326"/>
    </cofactor>
</comment>
<evidence type="ECO:0000313" key="9">
    <source>
        <dbReference type="Proteomes" id="UP000063234"/>
    </source>
</evidence>
<evidence type="ECO:0000256" key="4">
    <source>
        <dbReference type="ARBA" id="ARBA00022679"/>
    </source>
</evidence>
<dbReference type="STRING" id="1298851.TST_0682"/>
<dbReference type="InterPro" id="IPR050596">
    <property type="entry name" value="AspAT/PAT-like"/>
</dbReference>
<protein>
    <recommendedName>
        <fullName evidence="6">Aminotransferase</fullName>
        <ecNumber evidence="6">2.6.1.-</ecNumber>
    </recommendedName>
</protein>
<evidence type="ECO:0000256" key="6">
    <source>
        <dbReference type="RuleBase" id="RU000481"/>
    </source>
</evidence>
<dbReference type="EMBL" id="AP013035">
    <property type="protein sequence ID" value="BAT71488.1"/>
    <property type="molecule type" value="Genomic_DNA"/>
</dbReference>
<keyword evidence="3 6" id="KW-0032">Aminotransferase</keyword>
<dbReference type="OrthoDB" id="9803354at2"/>
<evidence type="ECO:0000256" key="3">
    <source>
        <dbReference type="ARBA" id="ARBA00022576"/>
    </source>
</evidence>
<proteinExistence type="inferred from homology"/>
<sequence length="374" mass="42343">MNLTSFIVMDVLEKALEMERSGEKIVHMEVGEPDFPIADVVLEASCRAIKDGKNSYSPSFGIPVLREAIAHYYWKRYKVEINPNRIFITPGSSPALMAAIKMLSEDFGPRIAYTDPGYPCYKNMTRFLGLQEIPVAIYEEDGFKLTPEHLNEGDVIILNSPANPTGTILDKDDLKGIVEQAKSLNMGIISDEIYHGIEYEKKAPSILEIAQEAVVINGFSKFFAATGWRLGWIIVPENKIRLFQCIAQNLFICAPTPLQHAAVQCFSEEAIKSYENYVQIYRERRDYLIKALKELGFGINYTPEGAFYVFARVDTFTNDSFSFAMDALEKAKVAITPGKDFGENKTNQYVRFSYATSLEDIKLGVERLRSWLQR</sequence>
<evidence type="ECO:0000256" key="1">
    <source>
        <dbReference type="ARBA" id="ARBA00001933"/>
    </source>
</evidence>
<dbReference type="SUPFAM" id="SSF53383">
    <property type="entry name" value="PLP-dependent transferases"/>
    <property type="match status" value="1"/>
</dbReference>
<comment type="similarity">
    <text evidence="2 6">Belongs to the class-I pyridoxal-phosphate-dependent aminotransferase family.</text>
</comment>
<evidence type="ECO:0000259" key="7">
    <source>
        <dbReference type="Pfam" id="PF00155"/>
    </source>
</evidence>
<dbReference type="RefSeq" id="WP_068549481.1">
    <property type="nucleotide sequence ID" value="NZ_AP013035.1"/>
</dbReference>
<dbReference type="PATRIC" id="fig|1298851.3.peg.708"/>
<dbReference type="PROSITE" id="PS00105">
    <property type="entry name" value="AA_TRANSFER_CLASS_1"/>
    <property type="match status" value="1"/>
</dbReference>
<dbReference type="Pfam" id="PF00155">
    <property type="entry name" value="Aminotran_1_2"/>
    <property type="match status" value="1"/>
</dbReference>
<dbReference type="CDD" id="cd00609">
    <property type="entry name" value="AAT_like"/>
    <property type="match status" value="1"/>
</dbReference>
<keyword evidence="5" id="KW-0663">Pyridoxal phosphate</keyword>
<dbReference type="KEGG" id="ttk:TST_0682"/>
<keyword evidence="9" id="KW-1185">Reference proteome</keyword>
<dbReference type="GO" id="GO:0008483">
    <property type="term" value="F:transaminase activity"/>
    <property type="evidence" value="ECO:0007669"/>
    <property type="project" value="UniProtKB-KW"/>
</dbReference>
<evidence type="ECO:0000256" key="2">
    <source>
        <dbReference type="ARBA" id="ARBA00007441"/>
    </source>
</evidence>
<dbReference type="GO" id="GO:0006520">
    <property type="term" value="P:amino acid metabolic process"/>
    <property type="evidence" value="ECO:0007669"/>
    <property type="project" value="InterPro"/>
</dbReference>
<dbReference type="InterPro" id="IPR004838">
    <property type="entry name" value="NHTrfase_class1_PyrdxlP-BS"/>
</dbReference>
<dbReference type="PANTHER" id="PTHR46383:SF2">
    <property type="entry name" value="AMINOTRANSFERASE"/>
    <property type="match status" value="1"/>
</dbReference>
<dbReference type="InterPro" id="IPR015421">
    <property type="entry name" value="PyrdxlP-dep_Trfase_major"/>
</dbReference>
<feature type="domain" description="Aminotransferase class I/classII large" evidence="7">
    <location>
        <begin position="24"/>
        <end position="368"/>
    </location>
</feature>
<reference evidence="9" key="1">
    <citation type="journal article" date="2018" name="Science">
        <title>A primordial and reversible TCA cycle in a facultatively chemolithoautotrophic thermophile.</title>
        <authorList>
            <person name="Nunoura T."/>
            <person name="Chikaraishi Y."/>
            <person name="Izaki R."/>
            <person name="Suwa T."/>
            <person name="Sato T."/>
            <person name="Harada T."/>
            <person name="Mori K."/>
            <person name="Kato Y."/>
            <person name="Miyazaki M."/>
            <person name="Shimamura S."/>
            <person name="Yanagawa K."/>
            <person name="Shuto A."/>
            <person name="Ohkouchi N."/>
            <person name="Fujita N."/>
            <person name="Takaki Y."/>
            <person name="Atomi H."/>
            <person name="Takai K."/>
        </authorList>
    </citation>
    <scope>NUCLEOTIDE SEQUENCE [LARGE SCALE GENOMIC DNA]</scope>
    <source>
        <strain evidence="9">DSM 17441 / JCM 13301 / NBRC 103674 / ABI70S6</strain>
    </source>
</reference>
<dbReference type="InterPro" id="IPR004839">
    <property type="entry name" value="Aminotransferase_I/II_large"/>
</dbReference>
<dbReference type="GO" id="GO:0030170">
    <property type="term" value="F:pyridoxal phosphate binding"/>
    <property type="evidence" value="ECO:0007669"/>
    <property type="project" value="InterPro"/>
</dbReference>
<dbReference type="PANTHER" id="PTHR46383">
    <property type="entry name" value="ASPARTATE AMINOTRANSFERASE"/>
    <property type="match status" value="1"/>
</dbReference>
<dbReference type="Proteomes" id="UP000063234">
    <property type="component" value="Chromosome"/>
</dbReference>
<evidence type="ECO:0000313" key="8">
    <source>
        <dbReference type="EMBL" id="BAT71488.1"/>
    </source>
</evidence>
<keyword evidence="4 6" id="KW-0808">Transferase</keyword>
<organism evidence="8 9">
    <name type="scientific">Thermosulfidibacter takaii (strain DSM 17441 / JCM 13301 / NBRC 103674 / ABI70S6)</name>
    <dbReference type="NCBI Taxonomy" id="1298851"/>
    <lineage>
        <taxon>Bacteria</taxon>
        <taxon>Pseudomonadati</taxon>
        <taxon>Thermosulfidibacterota</taxon>
        <taxon>Thermosulfidibacteria</taxon>
        <taxon>Thermosulfidibacterales</taxon>
        <taxon>Thermosulfidibacteraceae</taxon>
    </lineage>
</organism>